<feature type="region of interest" description="Disordered" evidence="1">
    <location>
        <begin position="115"/>
        <end position="147"/>
    </location>
</feature>
<dbReference type="Proteomes" id="UP001280121">
    <property type="component" value="Unassembled WGS sequence"/>
</dbReference>
<protein>
    <submittedName>
        <fullName evidence="2">Uncharacterized protein</fullName>
    </submittedName>
</protein>
<evidence type="ECO:0000313" key="2">
    <source>
        <dbReference type="EMBL" id="KAK2645717.1"/>
    </source>
</evidence>
<accession>A0AAD9U172</accession>
<evidence type="ECO:0000313" key="3">
    <source>
        <dbReference type="Proteomes" id="UP001280121"/>
    </source>
</evidence>
<comment type="caution">
    <text evidence="2">The sequence shown here is derived from an EMBL/GenBank/DDBJ whole genome shotgun (WGS) entry which is preliminary data.</text>
</comment>
<organism evidence="2 3">
    <name type="scientific">Dipteronia dyeriana</name>
    <dbReference type="NCBI Taxonomy" id="168575"/>
    <lineage>
        <taxon>Eukaryota</taxon>
        <taxon>Viridiplantae</taxon>
        <taxon>Streptophyta</taxon>
        <taxon>Embryophyta</taxon>
        <taxon>Tracheophyta</taxon>
        <taxon>Spermatophyta</taxon>
        <taxon>Magnoliopsida</taxon>
        <taxon>eudicotyledons</taxon>
        <taxon>Gunneridae</taxon>
        <taxon>Pentapetalae</taxon>
        <taxon>rosids</taxon>
        <taxon>malvids</taxon>
        <taxon>Sapindales</taxon>
        <taxon>Sapindaceae</taxon>
        <taxon>Hippocastanoideae</taxon>
        <taxon>Acereae</taxon>
        <taxon>Dipteronia</taxon>
    </lineage>
</organism>
<feature type="compositionally biased region" description="Polar residues" evidence="1">
    <location>
        <begin position="1"/>
        <end position="14"/>
    </location>
</feature>
<dbReference type="EMBL" id="JANJYI010000006">
    <property type="protein sequence ID" value="KAK2645717.1"/>
    <property type="molecule type" value="Genomic_DNA"/>
</dbReference>
<proteinExistence type="predicted"/>
<feature type="region of interest" description="Disordered" evidence="1">
    <location>
        <begin position="1"/>
        <end position="27"/>
    </location>
</feature>
<name>A0AAD9U172_9ROSI</name>
<evidence type="ECO:0000256" key="1">
    <source>
        <dbReference type="SAM" id="MobiDB-lite"/>
    </source>
</evidence>
<reference evidence="2" key="1">
    <citation type="journal article" date="2023" name="Plant J.">
        <title>Genome sequences and population genomics provide insights into the demographic history, inbreeding, and mutation load of two 'living fossil' tree species of Dipteronia.</title>
        <authorList>
            <person name="Feng Y."/>
            <person name="Comes H.P."/>
            <person name="Chen J."/>
            <person name="Zhu S."/>
            <person name="Lu R."/>
            <person name="Zhang X."/>
            <person name="Li P."/>
            <person name="Qiu J."/>
            <person name="Olsen K.M."/>
            <person name="Qiu Y."/>
        </authorList>
    </citation>
    <scope>NUCLEOTIDE SEQUENCE</scope>
    <source>
        <strain evidence="2">KIB01</strain>
    </source>
</reference>
<keyword evidence="3" id="KW-1185">Reference proteome</keyword>
<dbReference type="AlphaFoldDB" id="A0AAD9U172"/>
<sequence>MESNNFIPSSTPRKNASRKWKRSARETIPQQSVGLISSPLHRMLSISNSFRKSLKGIKHPSPVAKNRVRTINEISSQKFTPISPSFPSMQCDVSTFRTVVEGQACKRKVQFDLPEEKVRDSKKGKNSITNLGNQRSAEPEVQACREQ</sequence>
<gene>
    <name evidence="2" type="ORF">Ddye_020912</name>
</gene>
<feature type="compositionally biased region" description="Polar residues" evidence="1">
    <location>
        <begin position="126"/>
        <end position="136"/>
    </location>
</feature>